<dbReference type="RefSeq" id="XP_024749422.1">
    <property type="nucleotide sequence ID" value="XM_024890558.1"/>
</dbReference>
<evidence type="ECO:0000313" key="3">
    <source>
        <dbReference type="Proteomes" id="UP000241546"/>
    </source>
</evidence>
<dbReference type="Proteomes" id="UP000241546">
    <property type="component" value="Unassembled WGS sequence"/>
</dbReference>
<protein>
    <recommendedName>
        <fullName evidence="4">Lysine-specific metallo-endopeptidase domain-containing protein</fullName>
    </recommendedName>
</protein>
<gene>
    <name evidence="2" type="ORF">BBK36DRAFT_1119160</name>
</gene>
<name>A0A2T4B9U6_9HYPO</name>
<dbReference type="OrthoDB" id="4485185at2759"/>
<evidence type="ECO:0000313" key="2">
    <source>
        <dbReference type="EMBL" id="PTB66102.1"/>
    </source>
</evidence>
<dbReference type="GeneID" id="36598676"/>
<accession>A0A2T4B9U6</accession>
<feature type="signal peptide" evidence="1">
    <location>
        <begin position="1"/>
        <end position="22"/>
    </location>
</feature>
<sequence length="400" mass="45054">MARPYSFFVHLFTLLALTLGTASMPAESPRANYPSIFSRGKNAKQDALMLCADPRFIDYVEEAFVDAEQIVTNTVRELELLISMFVPDGSGRLLPNKVHKWSRSFDEDNVFSTYNFFIHRLADPDRPGTHEDAYDAYNRGEANPGYPTLLVHCDEYEFLFEALNDGRNYTEGETIPSLLTIYCSSANPTKTNPETDGDYVLAMLAGPHSVWAGQRRFVGIKEVCQQSRDQKERFWGEFAVPTLEGMDAYVMRGEYDTFDEHMCICEVGHDKFREVEAKNINDGLELRRLHVPRGGSPTTYQKEALKTLMREGLGISWLGSPLVSTIIHELSHSRSFTAAGRELERTASSKDCLYQVAKGEDGLDSEGYAQGHWDAGEMLMDPKIPYLGNCGCTNSVTQWQ</sequence>
<dbReference type="AlphaFoldDB" id="A0A2T4B9U6"/>
<reference evidence="3" key="1">
    <citation type="submission" date="2016-07" db="EMBL/GenBank/DDBJ databases">
        <title>Multiple horizontal gene transfer events from other fungi enriched the ability of initially mycotrophic Trichoderma (Ascomycota) to feed on dead plant biomass.</title>
        <authorList>
            <consortium name="DOE Joint Genome Institute"/>
            <person name="Atanasova L."/>
            <person name="Chenthamara K."/>
            <person name="Zhang J."/>
            <person name="Grujic M."/>
            <person name="Henrissat B."/>
            <person name="Kuo A."/>
            <person name="Aerts A."/>
            <person name="Salamov A."/>
            <person name="Lipzen A."/>
            <person name="Labutti K."/>
            <person name="Barry K."/>
            <person name="Miao Y."/>
            <person name="Rahimi M.J."/>
            <person name="Shen Q."/>
            <person name="Grigoriev I.V."/>
            <person name="Kubicek C.P."/>
            <person name="Druzhinina I.S."/>
        </authorList>
    </citation>
    <scope>NUCLEOTIDE SEQUENCE [LARGE SCALE GENOMIC DNA]</scope>
    <source>
        <strain evidence="3">TUCIM 6016</strain>
    </source>
</reference>
<organism evidence="2 3">
    <name type="scientific">Trichoderma citrinoviride</name>
    <dbReference type="NCBI Taxonomy" id="58853"/>
    <lineage>
        <taxon>Eukaryota</taxon>
        <taxon>Fungi</taxon>
        <taxon>Dikarya</taxon>
        <taxon>Ascomycota</taxon>
        <taxon>Pezizomycotina</taxon>
        <taxon>Sordariomycetes</taxon>
        <taxon>Hypocreomycetidae</taxon>
        <taxon>Hypocreales</taxon>
        <taxon>Hypocreaceae</taxon>
        <taxon>Trichoderma</taxon>
    </lineage>
</organism>
<evidence type="ECO:0008006" key="4">
    <source>
        <dbReference type="Google" id="ProtNLM"/>
    </source>
</evidence>
<evidence type="ECO:0000256" key="1">
    <source>
        <dbReference type="SAM" id="SignalP"/>
    </source>
</evidence>
<dbReference type="EMBL" id="KZ680213">
    <property type="protein sequence ID" value="PTB66102.1"/>
    <property type="molecule type" value="Genomic_DNA"/>
</dbReference>
<keyword evidence="3" id="KW-1185">Reference proteome</keyword>
<keyword evidence="1" id="KW-0732">Signal</keyword>
<proteinExistence type="predicted"/>
<feature type="chain" id="PRO_5015488317" description="Lysine-specific metallo-endopeptidase domain-containing protein" evidence="1">
    <location>
        <begin position="23"/>
        <end position="400"/>
    </location>
</feature>